<dbReference type="AlphaFoldDB" id="A0A2K4ZLU9"/>
<evidence type="ECO:0000313" key="2">
    <source>
        <dbReference type="Proteomes" id="UP000236311"/>
    </source>
</evidence>
<name>A0A2K4ZLU9_9FIRM</name>
<organism evidence="1 2">
    <name type="scientific">Acetatifactor muris</name>
    <dbReference type="NCBI Taxonomy" id="879566"/>
    <lineage>
        <taxon>Bacteria</taxon>
        <taxon>Bacillati</taxon>
        <taxon>Bacillota</taxon>
        <taxon>Clostridia</taxon>
        <taxon>Lachnospirales</taxon>
        <taxon>Lachnospiraceae</taxon>
        <taxon>Acetatifactor</taxon>
    </lineage>
</organism>
<proteinExistence type="predicted"/>
<gene>
    <name evidence="1" type="ORF">AMURIS_04207</name>
</gene>
<evidence type="ECO:0000313" key="1">
    <source>
        <dbReference type="EMBL" id="SOY31464.1"/>
    </source>
</evidence>
<accession>A0A2K4ZLU9</accession>
<dbReference type="EMBL" id="OFSM01000026">
    <property type="protein sequence ID" value="SOY31464.1"/>
    <property type="molecule type" value="Genomic_DNA"/>
</dbReference>
<keyword evidence="2" id="KW-1185">Reference proteome</keyword>
<reference evidence="1 2" key="1">
    <citation type="submission" date="2018-01" db="EMBL/GenBank/DDBJ databases">
        <authorList>
            <person name="Gaut B.S."/>
            <person name="Morton B.R."/>
            <person name="Clegg M.T."/>
            <person name="Duvall M.R."/>
        </authorList>
    </citation>
    <scope>NUCLEOTIDE SEQUENCE [LARGE SCALE GENOMIC DNA]</scope>
    <source>
        <strain evidence="1">GP69</strain>
    </source>
</reference>
<sequence>MYFYLVNNKGPIKSKYPIMDKQQVQGKVKNMIVTNMKNISILSYVYHSIKYEIYGE</sequence>
<protein>
    <submittedName>
        <fullName evidence="1">Uncharacterized protein</fullName>
    </submittedName>
</protein>
<dbReference type="Proteomes" id="UP000236311">
    <property type="component" value="Unassembled WGS sequence"/>
</dbReference>